<accession>A0A9X2AVJ0</accession>
<dbReference type="PANTHER" id="PTHR43798:SF33">
    <property type="entry name" value="HYDROLASE, PUTATIVE (AFU_ORTHOLOGUE AFUA_2G14860)-RELATED"/>
    <property type="match status" value="1"/>
</dbReference>
<protein>
    <submittedName>
        <fullName evidence="2">Alpha/beta hydrolase</fullName>
    </submittedName>
</protein>
<dbReference type="PANTHER" id="PTHR43798">
    <property type="entry name" value="MONOACYLGLYCEROL LIPASE"/>
    <property type="match status" value="1"/>
</dbReference>
<evidence type="ECO:0000313" key="2">
    <source>
        <dbReference type="EMBL" id="MCJ2376405.1"/>
    </source>
</evidence>
<dbReference type="InterPro" id="IPR000639">
    <property type="entry name" value="Epox_hydrolase-like"/>
</dbReference>
<keyword evidence="2" id="KW-0378">Hydrolase</keyword>
<dbReference type="InterPro" id="IPR050266">
    <property type="entry name" value="AB_hydrolase_sf"/>
</dbReference>
<evidence type="ECO:0000259" key="1">
    <source>
        <dbReference type="Pfam" id="PF00561"/>
    </source>
</evidence>
<evidence type="ECO:0000313" key="3">
    <source>
        <dbReference type="Proteomes" id="UP001139488"/>
    </source>
</evidence>
<dbReference type="AlphaFoldDB" id="A0A9X2AVJ0"/>
<dbReference type="Pfam" id="PF00561">
    <property type="entry name" value="Abhydrolase_1"/>
    <property type="match status" value="1"/>
</dbReference>
<feature type="domain" description="AB hydrolase-1" evidence="1">
    <location>
        <begin position="57"/>
        <end position="288"/>
    </location>
</feature>
<dbReference type="SUPFAM" id="SSF53474">
    <property type="entry name" value="alpha/beta-Hydrolases"/>
    <property type="match status" value="1"/>
</dbReference>
<dbReference type="PRINTS" id="PR00412">
    <property type="entry name" value="EPOXHYDRLASE"/>
</dbReference>
<dbReference type="Gene3D" id="3.40.50.1820">
    <property type="entry name" value="alpha/beta hydrolase"/>
    <property type="match status" value="1"/>
</dbReference>
<dbReference type="GO" id="GO:0016787">
    <property type="term" value="F:hydrolase activity"/>
    <property type="evidence" value="ECO:0007669"/>
    <property type="project" value="UniProtKB-KW"/>
</dbReference>
<dbReference type="Proteomes" id="UP001139488">
    <property type="component" value="Unassembled WGS sequence"/>
</dbReference>
<organism evidence="2 3">
    <name type="scientific">Vibrio gelatinilyticus</name>
    <dbReference type="NCBI Taxonomy" id="2893468"/>
    <lineage>
        <taxon>Bacteria</taxon>
        <taxon>Pseudomonadati</taxon>
        <taxon>Pseudomonadota</taxon>
        <taxon>Gammaproteobacteria</taxon>
        <taxon>Vibrionales</taxon>
        <taxon>Vibrionaceae</taxon>
        <taxon>Vibrio</taxon>
    </lineage>
</organism>
<comment type="caution">
    <text evidence="2">The sequence shown here is derived from an EMBL/GenBank/DDBJ whole genome shotgun (WGS) entry which is preliminary data.</text>
</comment>
<dbReference type="EMBL" id="JAJNNZ010000003">
    <property type="protein sequence ID" value="MCJ2376405.1"/>
    <property type="molecule type" value="Genomic_DNA"/>
</dbReference>
<gene>
    <name evidence="2" type="ORF">LNL84_06105</name>
</gene>
<dbReference type="PRINTS" id="PR00111">
    <property type="entry name" value="ABHYDROLASE"/>
</dbReference>
<reference evidence="2" key="1">
    <citation type="submission" date="2021-11" db="EMBL/GenBank/DDBJ databases">
        <title>Vibrio ZSDE26 sp. nov. and Vibrio ZSDZ34 sp. nov., isolated from coastal seawater in Qingdao.</title>
        <authorList>
            <person name="Zhang P."/>
        </authorList>
    </citation>
    <scope>NUCLEOTIDE SEQUENCE</scope>
    <source>
        <strain evidence="2">ZSDZ34</strain>
    </source>
</reference>
<keyword evidence="3" id="KW-1185">Reference proteome</keyword>
<dbReference type="RefSeq" id="WP_244355854.1">
    <property type="nucleotide sequence ID" value="NZ_JAJNNZ010000003.1"/>
</dbReference>
<dbReference type="InterPro" id="IPR029058">
    <property type="entry name" value="AB_hydrolase_fold"/>
</dbReference>
<dbReference type="GO" id="GO:0016020">
    <property type="term" value="C:membrane"/>
    <property type="evidence" value="ECO:0007669"/>
    <property type="project" value="TreeGrafter"/>
</dbReference>
<name>A0A9X2AVJ0_9VIBR</name>
<proteinExistence type="predicted"/>
<sequence>MLLILILLIAAIIVLPPLRSYEPKSLNNRAREHAPGNFITLTHGCVHYSRVGELNAPVVIMVHGFSAPSYMWDKNVPALIDEGYQVITFDLYGRGYSDRPNVAYDKTLFVEQINDLLIALEITEPVFIVGLSMGGAITASFVATYPEKVAKVVFVAPFNQPVDIGPLILPVVGTWLGYTVFIPSLAGNQSNDLVEPDLMPNWSDKFKVQMQYKGFRRAIIRTGKNMIQKDPSADFSMVGELRLPTLLLWGDQDKVIPLQDAARVQRFLGETCQFEKINNAGHALQYERYQQVNSKLIEFLSSPKLSG</sequence>
<dbReference type="InterPro" id="IPR000073">
    <property type="entry name" value="AB_hydrolase_1"/>
</dbReference>